<keyword evidence="9" id="KW-0378">Hydrolase</keyword>
<dbReference type="Gene3D" id="2.60.40.1180">
    <property type="entry name" value="Golgi alpha-mannosidase II"/>
    <property type="match status" value="1"/>
</dbReference>
<dbReference type="SMART" id="SM01065">
    <property type="entry name" value="CBM_2"/>
    <property type="match status" value="1"/>
</dbReference>
<dbReference type="Gene3D" id="2.60.40.10">
    <property type="entry name" value="Immunoglobulins"/>
    <property type="match status" value="2"/>
</dbReference>
<evidence type="ECO:0000256" key="1">
    <source>
        <dbReference type="ARBA" id="ARBA00001913"/>
    </source>
</evidence>
<dbReference type="SUPFAM" id="SSF51445">
    <property type="entry name" value="(Trans)glycosidases"/>
    <property type="match status" value="1"/>
</dbReference>
<dbReference type="InterPro" id="IPR014756">
    <property type="entry name" value="Ig_E-set"/>
</dbReference>
<dbReference type="InterPro" id="IPR002909">
    <property type="entry name" value="IPT_dom"/>
</dbReference>
<gene>
    <name evidence="9" type="ORF">ACFPXP_00525</name>
</gene>
<dbReference type="SUPFAM" id="SSF49452">
    <property type="entry name" value="Starch-binding domain-like"/>
    <property type="match status" value="1"/>
</dbReference>
<dbReference type="InterPro" id="IPR031319">
    <property type="entry name" value="A-amylase_C"/>
</dbReference>
<keyword evidence="4 7" id="KW-0732">Signal</keyword>
<dbReference type="EMBL" id="JBHSQV010000002">
    <property type="protein sequence ID" value="MFC5984992.1"/>
    <property type="molecule type" value="Genomic_DNA"/>
</dbReference>
<comment type="cofactor">
    <cofactor evidence="1">
        <name>Ca(2+)</name>
        <dbReference type="ChEBI" id="CHEBI:29108"/>
    </cofactor>
</comment>
<feature type="chain" id="PRO_5047540387" evidence="7">
    <location>
        <begin position="34"/>
        <end position="749"/>
    </location>
</feature>
<evidence type="ECO:0000256" key="4">
    <source>
        <dbReference type="ARBA" id="ARBA00022729"/>
    </source>
</evidence>
<evidence type="ECO:0000259" key="8">
    <source>
        <dbReference type="PROSITE" id="PS51166"/>
    </source>
</evidence>
<evidence type="ECO:0000313" key="10">
    <source>
        <dbReference type="Proteomes" id="UP001596250"/>
    </source>
</evidence>
<keyword evidence="3" id="KW-0479">Metal-binding</keyword>
<evidence type="ECO:0000256" key="5">
    <source>
        <dbReference type="ARBA" id="ARBA00022837"/>
    </source>
</evidence>
<dbReference type="InterPro" id="IPR002044">
    <property type="entry name" value="CBM20"/>
</dbReference>
<name>A0ABW1IIQ2_9BACL</name>
<evidence type="ECO:0000256" key="2">
    <source>
        <dbReference type="ARBA" id="ARBA00008061"/>
    </source>
</evidence>
<dbReference type="Proteomes" id="UP001596250">
    <property type="component" value="Unassembled WGS sequence"/>
</dbReference>
<dbReference type="InterPro" id="IPR006046">
    <property type="entry name" value="Alpha_amylase"/>
</dbReference>
<evidence type="ECO:0000313" key="9">
    <source>
        <dbReference type="EMBL" id="MFC5984992.1"/>
    </source>
</evidence>
<dbReference type="CDD" id="cd11320">
    <property type="entry name" value="AmyAc_AmyMalt_CGTase_like"/>
    <property type="match status" value="1"/>
</dbReference>
<evidence type="ECO:0000256" key="6">
    <source>
        <dbReference type="RuleBase" id="RU003615"/>
    </source>
</evidence>
<dbReference type="Pfam" id="PF01833">
    <property type="entry name" value="TIG"/>
    <property type="match status" value="1"/>
</dbReference>
<feature type="signal peptide" evidence="7">
    <location>
        <begin position="1"/>
        <end position="33"/>
    </location>
</feature>
<protein>
    <submittedName>
        <fullName evidence="9">Alpha-amylase family glycosyl hydrolase</fullName>
    </submittedName>
</protein>
<keyword evidence="10" id="KW-1185">Reference proteome</keyword>
<dbReference type="GO" id="GO:0016787">
    <property type="term" value="F:hydrolase activity"/>
    <property type="evidence" value="ECO:0007669"/>
    <property type="project" value="UniProtKB-KW"/>
</dbReference>
<dbReference type="PANTHER" id="PTHR10357:SF215">
    <property type="entry name" value="ALPHA-AMYLASE 1"/>
    <property type="match status" value="1"/>
</dbReference>
<dbReference type="InterPro" id="IPR013783">
    <property type="entry name" value="Ig-like_fold"/>
</dbReference>
<dbReference type="SMART" id="SM00632">
    <property type="entry name" value="Aamy_C"/>
    <property type="match status" value="1"/>
</dbReference>
<dbReference type="InterPro" id="IPR013780">
    <property type="entry name" value="Glyco_hydro_b"/>
</dbReference>
<evidence type="ECO:0000256" key="3">
    <source>
        <dbReference type="ARBA" id="ARBA00022723"/>
    </source>
</evidence>
<dbReference type="RefSeq" id="WP_379891406.1">
    <property type="nucleotide sequence ID" value="NZ_CBCSCT010000008.1"/>
</dbReference>
<dbReference type="Pfam" id="PF00128">
    <property type="entry name" value="Alpha-amylase"/>
    <property type="match status" value="1"/>
</dbReference>
<dbReference type="Pfam" id="PF00686">
    <property type="entry name" value="CBM_20"/>
    <property type="match status" value="1"/>
</dbReference>
<sequence>MRLRNFAKNAAITMLSASVLVSGLWFSPSPAAAVETTAANLGPVTPKDTIYQIITDRFFDGDTSNNIPAGTNSALFDDSNGDGRGDGNDLNKYQGGDWQGIIQKIPYLKNMGITAVWISAPYENRENLVNGIYAAYHGYHARNYFKTNPHYGQMQDFIALRDALHENGIKLVIDFVSNHSGPRTNGDGVLYEPDRDGNGHFVFDGYGNPVDFNGDGKTENLVADINNDANGFFHHEGNRADSQTSKFDYRHRELAELADFSQENGLVIDYLEEAAKFWKSKGIDGFRHDATLHMNPAFVKGFKDAVDSDGGNPVTHFGEFFIGRPDAKYEEYRTFPDRTGVNNLDFEYYNANRQAFGDFSNTMQDFGNMLLYTSSDYAYENQAITFIDNHDVTRFRYIQPNDKPFHASLAVLMTSRGTPNIYYGTEQYMSANGSDAGRKFMQTDAAFNENTTAYQVIQKLSALRKSNDAVAYGTTDILYSTNDVLVFKRQFYDKQVIVAVNRQPDIAATVPALNTTLPAGTYTDELGGLLFGENAVVTTSSGQNRINSFTLSGGEVSVWSYNPTMDSTQPRIGDVVSTMGRAGNEVYIYGTGLSGSVSVKFGSTPATVVSNTDSMIKAIVPNAPAGVQLITVTKGTKVSNTFAYTVLGGDQVQVIFHVNKSTSLGQNVYVVGSIPELGSWDPAKASESFMNPNYPNWFLPVSVPAGTTFEFKFIVKDSAGNVTWESGSNRVFTAPADGSTDTPVYTWQN</sequence>
<comment type="caution">
    <text evidence="9">The sequence shown here is derived from an EMBL/GenBank/DDBJ whole genome shotgun (WGS) entry which is preliminary data.</text>
</comment>
<feature type="domain" description="CBM20" evidence="8">
    <location>
        <begin position="646"/>
        <end position="749"/>
    </location>
</feature>
<dbReference type="PRINTS" id="PR00110">
    <property type="entry name" value="ALPHAAMYLASE"/>
</dbReference>
<dbReference type="CDD" id="cd05467">
    <property type="entry name" value="CBM20"/>
    <property type="match status" value="1"/>
</dbReference>
<accession>A0ABW1IIQ2</accession>
<comment type="similarity">
    <text evidence="2 6">Belongs to the glycosyl hydrolase 13 family.</text>
</comment>
<evidence type="ECO:0000256" key="7">
    <source>
        <dbReference type="SAM" id="SignalP"/>
    </source>
</evidence>
<proteinExistence type="inferred from homology"/>
<dbReference type="PANTHER" id="PTHR10357">
    <property type="entry name" value="ALPHA-AMYLASE FAMILY MEMBER"/>
    <property type="match status" value="1"/>
</dbReference>
<organism evidence="9 10">
    <name type="scientific">Marinicrinis lubricantis</name>
    <dbReference type="NCBI Taxonomy" id="2086470"/>
    <lineage>
        <taxon>Bacteria</taxon>
        <taxon>Bacillati</taxon>
        <taxon>Bacillota</taxon>
        <taxon>Bacilli</taxon>
        <taxon>Bacillales</taxon>
        <taxon>Paenibacillaceae</taxon>
    </lineage>
</organism>
<keyword evidence="5" id="KW-0106">Calcium</keyword>
<dbReference type="InterPro" id="IPR017853">
    <property type="entry name" value="GH"/>
</dbReference>
<dbReference type="Gene3D" id="3.20.20.80">
    <property type="entry name" value="Glycosidases"/>
    <property type="match status" value="1"/>
</dbReference>
<reference evidence="10" key="1">
    <citation type="journal article" date="2019" name="Int. J. Syst. Evol. Microbiol.">
        <title>The Global Catalogue of Microorganisms (GCM) 10K type strain sequencing project: providing services to taxonomists for standard genome sequencing and annotation.</title>
        <authorList>
            <consortium name="The Broad Institute Genomics Platform"/>
            <consortium name="The Broad Institute Genome Sequencing Center for Infectious Disease"/>
            <person name="Wu L."/>
            <person name="Ma J."/>
        </authorList>
    </citation>
    <scope>NUCLEOTIDE SEQUENCE [LARGE SCALE GENOMIC DNA]</scope>
    <source>
        <strain evidence="10">CCM 8749</strain>
    </source>
</reference>
<dbReference type="InterPro" id="IPR013784">
    <property type="entry name" value="Carb-bd-like_fold"/>
</dbReference>
<dbReference type="SUPFAM" id="SSF81296">
    <property type="entry name" value="E set domains"/>
    <property type="match status" value="1"/>
</dbReference>
<dbReference type="PROSITE" id="PS51166">
    <property type="entry name" value="CBM20"/>
    <property type="match status" value="1"/>
</dbReference>
<dbReference type="InterPro" id="IPR006047">
    <property type="entry name" value="GH13_cat_dom"/>
</dbReference>
<dbReference type="SUPFAM" id="SSF51011">
    <property type="entry name" value="Glycosyl hydrolase domain"/>
    <property type="match status" value="1"/>
</dbReference>
<dbReference type="SMART" id="SM00642">
    <property type="entry name" value="Aamy"/>
    <property type="match status" value="1"/>
</dbReference>